<keyword evidence="2" id="KW-1185">Reference proteome</keyword>
<comment type="caution">
    <text evidence="1">The sequence shown here is derived from an EMBL/GenBank/DDBJ whole genome shotgun (WGS) entry which is preliminary data.</text>
</comment>
<reference evidence="1" key="1">
    <citation type="journal article" date="2023" name="Mol. Phylogenet. Evol.">
        <title>Genome-scale phylogeny and comparative genomics of the fungal order Sordariales.</title>
        <authorList>
            <person name="Hensen N."/>
            <person name="Bonometti L."/>
            <person name="Westerberg I."/>
            <person name="Brannstrom I.O."/>
            <person name="Guillou S."/>
            <person name="Cros-Aarteil S."/>
            <person name="Calhoun S."/>
            <person name="Haridas S."/>
            <person name="Kuo A."/>
            <person name="Mondo S."/>
            <person name="Pangilinan J."/>
            <person name="Riley R."/>
            <person name="LaButti K."/>
            <person name="Andreopoulos B."/>
            <person name="Lipzen A."/>
            <person name="Chen C."/>
            <person name="Yan M."/>
            <person name="Daum C."/>
            <person name="Ng V."/>
            <person name="Clum A."/>
            <person name="Steindorff A."/>
            <person name="Ohm R.A."/>
            <person name="Martin F."/>
            <person name="Silar P."/>
            <person name="Natvig D.O."/>
            <person name="Lalanne C."/>
            <person name="Gautier V."/>
            <person name="Ament-Velasquez S.L."/>
            <person name="Kruys A."/>
            <person name="Hutchinson M.I."/>
            <person name="Powell A.J."/>
            <person name="Barry K."/>
            <person name="Miller A.N."/>
            <person name="Grigoriev I.V."/>
            <person name="Debuchy R."/>
            <person name="Gladieux P."/>
            <person name="Hiltunen Thoren M."/>
            <person name="Johannesson H."/>
        </authorList>
    </citation>
    <scope>NUCLEOTIDE SEQUENCE</scope>
    <source>
        <strain evidence="1">CBS 118394</strain>
    </source>
</reference>
<evidence type="ECO:0000313" key="2">
    <source>
        <dbReference type="Proteomes" id="UP001283341"/>
    </source>
</evidence>
<gene>
    <name evidence="1" type="ORF">B0H66DRAFT_458567</name>
</gene>
<dbReference type="Proteomes" id="UP001283341">
    <property type="component" value="Unassembled WGS sequence"/>
</dbReference>
<reference evidence="1" key="2">
    <citation type="submission" date="2023-06" db="EMBL/GenBank/DDBJ databases">
        <authorList>
            <consortium name="Lawrence Berkeley National Laboratory"/>
            <person name="Haridas S."/>
            <person name="Hensen N."/>
            <person name="Bonometti L."/>
            <person name="Westerberg I."/>
            <person name="Brannstrom I.O."/>
            <person name="Guillou S."/>
            <person name="Cros-Aarteil S."/>
            <person name="Calhoun S."/>
            <person name="Kuo A."/>
            <person name="Mondo S."/>
            <person name="Pangilinan J."/>
            <person name="Riley R."/>
            <person name="Labutti K."/>
            <person name="Andreopoulos B."/>
            <person name="Lipzen A."/>
            <person name="Chen C."/>
            <person name="Yanf M."/>
            <person name="Daum C."/>
            <person name="Ng V."/>
            <person name="Clum A."/>
            <person name="Steindorff A."/>
            <person name="Ohm R."/>
            <person name="Martin F."/>
            <person name="Silar P."/>
            <person name="Natvig D."/>
            <person name="Lalanne C."/>
            <person name="Gautier V."/>
            <person name="Ament-Velasquez S.L."/>
            <person name="Kruys A."/>
            <person name="Hutchinson M.I."/>
            <person name="Powell A.J."/>
            <person name="Barry K."/>
            <person name="Miller A.N."/>
            <person name="Grigoriev I.V."/>
            <person name="Debuchy R."/>
            <person name="Gladieux P."/>
            <person name="Thoren M.H."/>
            <person name="Johannesson H."/>
        </authorList>
    </citation>
    <scope>NUCLEOTIDE SEQUENCE</scope>
    <source>
        <strain evidence="1">CBS 118394</strain>
    </source>
</reference>
<proteinExistence type="predicted"/>
<accession>A0AAE0M0B2</accession>
<feature type="non-terminal residue" evidence="1">
    <location>
        <position position="1"/>
    </location>
</feature>
<protein>
    <submittedName>
        <fullName evidence="1">Uncharacterized protein</fullName>
    </submittedName>
</protein>
<dbReference type="AlphaFoldDB" id="A0AAE0M0B2"/>
<feature type="non-terminal residue" evidence="1">
    <location>
        <position position="467"/>
    </location>
</feature>
<name>A0AAE0M0B2_9PEZI</name>
<evidence type="ECO:0000313" key="1">
    <source>
        <dbReference type="EMBL" id="KAK3314210.1"/>
    </source>
</evidence>
<sequence>SSIFCALYCAFIFVVLIRRLVETPGGIFWDASKTNYVVGVLSQFSALLTDATIRALFGVLQPALTAQEGGTSFATWIGLGSSDWSSVFQVAAVNRFVNVWCDFRLSLPLLSLAFGSVLKFQADFEYYFIPGPPRATMPVYAGLTPPDITLLSRINASDLSMYFVTWGSSLLGSSQFAQDFSLEGCDGDCRSVILAGGIQLPRQVKPLLNESIYSGPTFDESDTITVINATGMVVKYEGVPDSDDMLAFNITTDCVYSSGQDDSNGLQICVKQDNDSMIVGWSACPIALYDRGTCNHEPDRTAWRAEPITAGTRMSLYKQVTTTAYNRDNQSIVNIAGIGSPTKIPLSAANYTRIFERALVANVNSSAVDRSNINMLVYTVTWMHRTFLKSFPGDNNSSVSNLHNFLAVPIQFSVTANEYANYTVTERGWEKVVQFPMPDEMITVARGGSSSSRLAILPWAGWVFITA</sequence>
<organism evidence="1 2">
    <name type="scientific">Apodospora peruviana</name>
    <dbReference type="NCBI Taxonomy" id="516989"/>
    <lineage>
        <taxon>Eukaryota</taxon>
        <taxon>Fungi</taxon>
        <taxon>Dikarya</taxon>
        <taxon>Ascomycota</taxon>
        <taxon>Pezizomycotina</taxon>
        <taxon>Sordariomycetes</taxon>
        <taxon>Sordariomycetidae</taxon>
        <taxon>Sordariales</taxon>
        <taxon>Lasiosphaeriaceae</taxon>
        <taxon>Apodospora</taxon>
    </lineage>
</organism>
<dbReference type="EMBL" id="JAUEDM010000007">
    <property type="protein sequence ID" value="KAK3314210.1"/>
    <property type="molecule type" value="Genomic_DNA"/>
</dbReference>